<evidence type="ECO:0000313" key="2">
    <source>
        <dbReference type="EMBL" id="SDY30791.1"/>
    </source>
</evidence>
<dbReference type="Pfam" id="PF00400">
    <property type="entry name" value="WD40"/>
    <property type="match status" value="2"/>
</dbReference>
<dbReference type="InterPro" id="IPR011047">
    <property type="entry name" value="Quinoprotein_ADH-like_sf"/>
</dbReference>
<dbReference type="PROSITE" id="PS50294">
    <property type="entry name" value="WD_REPEATS_REGION"/>
    <property type="match status" value="1"/>
</dbReference>
<dbReference type="PROSITE" id="PS50082">
    <property type="entry name" value="WD_REPEATS_2"/>
    <property type="match status" value="1"/>
</dbReference>
<name>A0A1H3ISY0_9ACTN</name>
<dbReference type="SUPFAM" id="SSF50998">
    <property type="entry name" value="Quinoprotein alcohol dehydrogenase-like"/>
    <property type="match status" value="1"/>
</dbReference>
<dbReference type="STRING" id="1137993.SAMN05660209_02512"/>
<keyword evidence="1" id="KW-0853">WD repeat</keyword>
<dbReference type="InterPro" id="IPR015943">
    <property type="entry name" value="WD40/YVTN_repeat-like_dom_sf"/>
</dbReference>
<dbReference type="EMBL" id="FNOT01000006">
    <property type="protein sequence ID" value="SDY30791.1"/>
    <property type="molecule type" value="Genomic_DNA"/>
</dbReference>
<protein>
    <submittedName>
        <fullName evidence="2">Uncharacterized protein</fullName>
    </submittedName>
</protein>
<dbReference type="InterPro" id="IPR001680">
    <property type="entry name" value="WD40_rpt"/>
</dbReference>
<accession>A0A1H3ISY0</accession>
<sequence>MAATEELSGHADVVSAVEIAAGGDRLFTVSSGGTAIVWDVRADGGFGGPYPDLPGRWVAGRPEVVEPGRLVVVPTRPVSRTGGGDPIFLPPADTRTVSATFIDPRDGGVVGDVAVADMPAEPGLVTSVAVSPDRTRVAVTTGLVTTVLDTGTRKKVTRIELPATGEPGRDGRPLPAGVVSCAEWTPDGTRLLLCAWGSPFSGTGDLAVVDAATGEVERRVPVSGRARVSASSPDGRLLAVASEFMPRVTIIDALTLDPVDVVPLSGTDTVEDLAFSPDGRLLAVAGVQGFLQFVDVAEGEQAGDPARFAAPLLQAEWLADGETVVVAALNGTVSLFDVDRGLLRAPPLPASDEVAESHVHLLPGAAEELVAFSWELPGRRYPLEPAAWLAEACAIVARDLTPTEWDRYLPGRPYEPTCSDLR</sequence>
<dbReference type="InterPro" id="IPR051200">
    <property type="entry name" value="Host-pathogen_enzymatic-act"/>
</dbReference>
<reference evidence="3" key="1">
    <citation type="submission" date="2016-10" db="EMBL/GenBank/DDBJ databases">
        <authorList>
            <person name="Varghese N."/>
            <person name="Submissions S."/>
        </authorList>
    </citation>
    <scope>NUCLEOTIDE SEQUENCE [LARGE SCALE GENOMIC DNA]</scope>
    <source>
        <strain evidence="3">DSM 45422</strain>
    </source>
</reference>
<keyword evidence="3" id="KW-1185">Reference proteome</keyword>
<dbReference type="OrthoDB" id="134501at2"/>
<feature type="repeat" description="WD" evidence="1">
    <location>
        <begin position="7"/>
        <end position="41"/>
    </location>
</feature>
<dbReference type="Proteomes" id="UP000198921">
    <property type="component" value="Unassembled WGS sequence"/>
</dbReference>
<dbReference type="Gene3D" id="2.130.10.10">
    <property type="entry name" value="YVTN repeat-like/Quinoprotein amine dehydrogenase"/>
    <property type="match status" value="2"/>
</dbReference>
<dbReference type="SMART" id="SM00320">
    <property type="entry name" value="WD40"/>
    <property type="match status" value="3"/>
</dbReference>
<dbReference type="AlphaFoldDB" id="A0A1H3ISY0"/>
<gene>
    <name evidence="2" type="ORF">SAMN05660209_02512</name>
</gene>
<organism evidence="2 3">
    <name type="scientific">Geodermatophilus africanus</name>
    <dbReference type="NCBI Taxonomy" id="1137993"/>
    <lineage>
        <taxon>Bacteria</taxon>
        <taxon>Bacillati</taxon>
        <taxon>Actinomycetota</taxon>
        <taxon>Actinomycetes</taxon>
        <taxon>Geodermatophilales</taxon>
        <taxon>Geodermatophilaceae</taxon>
        <taxon>Geodermatophilus</taxon>
    </lineage>
</organism>
<dbReference type="PANTHER" id="PTHR47197:SF3">
    <property type="entry name" value="DIHYDRO-HEME D1 DEHYDROGENASE"/>
    <property type="match status" value="1"/>
</dbReference>
<evidence type="ECO:0000256" key="1">
    <source>
        <dbReference type="PROSITE-ProRule" id="PRU00221"/>
    </source>
</evidence>
<proteinExistence type="predicted"/>
<evidence type="ECO:0000313" key="3">
    <source>
        <dbReference type="Proteomes" id="UP000198921"/>
    </source>
</evidence>
<dbReference type="PANTHER" id="PTHR47197">
    <property type="entry name" value="PROTEIN NIRF"/>
    <property type="match status" value="1"/>
</dbReference>